<dbReference type="Pfam" id="PF04607">
    <property type="entry name" value="RelA_SpoT"/>
    <property type="match status" value="1"/>
</dbReference>
<dbReference type="EMBL" id="WJMZ01000008">
    <property type="protein sequence ID" value="MRG84306.1"/>
    <property type="molecule type" value="Genomic_DNA"/>
</dbReference>
<name>A0AB36AES4_LIMRT</name>
<organism evidence="4 5">
    <name type="scientific">Limosilactobacillus reuteri</name>
    <name type="common">Lactobacillus reuteri</name>
    <dbReference type="NCBI Taxonomy" id="1598"/>
    <lineage>
        <taxon>Bacteria</taxon>
        <taxon>Bacillati</taxon>
        <taxon>Bacillota</taxon>
        <taxon>Bacilli</taxon>
        <taxon>Lactobacillales</taxon>
        <taxon>Lactobacillaceae</taxon>
        <taxon>Limosilactobacillus</taxon>
    </lineage>
</organism>
<evidence type="ECO:0000256" key="1">
    <source>
        <dbReference type="ARBA" id="ARBA00004976"/>
    </source>
</evidence>
<dbReference type="Gene3D" id="3.30.460.10">
    <property type="entry name" value="Beta Polymerase, domain 2"/>
    <property type="match status" value="1"/>
</dbReference>
<dbReference type="SUPFAM" id="SSF81301">
    <property type="entry name" value="Nucleotidyltransferase"/>
    <property type="match status" value="1"/>
</dbReference>
<sequence length="168" mass="20405">MYRCIKRRDIIHHSKYLDLLNQYKLNEINTSCKNLLPYLRYRIKRYKTATEKLRAKSFLERTGEGAYNIGKVINDLMGFRLILPDVNMNKDKVTLILEYYRDKGIIWRYSYREDNGYKAFHCYFKENNKIFPWELQIWDIQDEEQNKKLHSAHEKQRDNILEEGGNKS</sequence>
<gene>
    <name evidence="4" type="ORF">GIX80_07940</name>
</gene>
<dbReference type="SMART" id="SM00954">
    <property type="entry name" value="RelA_SpoT"/>
    <property type="match status" value="1"/>
</dbReference>
<protein>
    <recommendedName>
        <fullName evidence="3">RelA/SpoT domain-containing protein</fullName>
    </recommendedName>
</protein>
<dbReference type="InterPro" id="IPR007685">
    <property type="entry name" value="RelA_SpoT"/>
</dbReference>
<evidence type="ECO:0000256" key="2">
    <source>
        <dbReference type="SAM" id="MobiDB-lite"/>
    </source>
</evidence>
<feature type="region of interest" description="Disordered" evidence="2">
    <location>
        <begin position="149"/>
        <end position="168"/>
    </location>
</feature>
<evidence type="ECO:0000313" key="5">
    <source>
        <dbReference type="Proteomes" id="UP000441557"/>
    </source>
</evidence>
<dbReference type="GO" id="GO:0015969">
    <property type="term" value="P:guanosine tetraphosphate metabolic process"/>
    <property type="evidence" value="ECO:0007669"/>
    <property type="project" value="InterPro"/>
</dbReference>
<comment type="caution">
    <text evidence="4">The sequence shown here is derived from an EMBL/GenBank/DDBJ whole genome shotgun (WGS) entry which is preliminary data.</text>
</comment>
<evidence type="ECO:0000259" key="3">
    <source>
        <dbReference type="SMART" id="SM00954"/>
    </source>
</evidence>
<comment type="pathway">
    <text evidence="1">Purine metabolism; ppGpp biosynthesis; ppGpp from GTP: step 1/2.</text>
</comment>
<dbReference type="Proteomes" id="UP000441557">
    <property type="component" value="Unassembled WGS sequence"/>
</dbReference>
<dbReference type="RefSeq" id="WP_153706593.1">
    <property type="nucleotide sequence ID" value="NZ_JAFFPO010000047.1"/>
</dbReference>
<evidence type="ECO:0000313" key="4">
    <source>
        <dbReference type="EMBL" id="MRG84306.1"/>
    </source>
</evidence>
<reference evidence="4 5" key="1">
    <citation type="submission" date="2019-11" db="EMBL/GenBank/DDBJ databases">
        <title>Draft genome sequence of 12 host-associated Lactobacillus reuteri rodent strains.</title>
        <authorList>
            <person name="Zhang S."/>
            <person name="Ozcam M."/>
            <person name="Van Pijkeren J.P."/>
        </authorList>
    </citation>
    <scope>NUCLEOTIDE SEQUENCE [LARGE SCALE GENOMIC DNA]</scope>
    <source>
        <strain evidence="4 5">L1604-1</strain>
    </source>
</reference>
<dbReference type="AlphaFoldDB" id="A0AB36AES4"/>
<proteinExistence type="predicted"/>
<dbReference type="InterPro" id="IPR043519">
    <property type="entry name" value="NT_sf"/>
</dbReference>
<accession>A0AB36AES4</accession>
<feature type="domain" description="RelA/SpoT" evidence="3">
    <location>
        <begin position="41"/>
        <end position="160"/>
    </location>
</feature>